<dbReference type="Pfam" id="PF13895">
    <property type="entry name" value="Ig_2"/>
    <property type="match status" value="3"/>
</dbReference>
<feature type="domain" description="Ig-like" evidence="1">
    <location>
        <begin position="476"/>
        <end position="560"/>
    </location>
</feature>
<dbReference type="PANTHER" id="PTHR46013:SF4">
    <property type="entry name" value="B-CELL RECEPTOR CD22-RELATED"/>
    <property type="match status" value="1"/>
</dbReference>
<name>A0ABD1JH48_9TELE</name>
<evidence type="ECO:0000313" key="2">
    <source>
        <dbReference type="EMBL" id="KAL2086479.1"/>
    </source>
</evidence>
<evidence type="ECO:0000313" key="3">
    <source>
        <dbReference type="Proteomes" id="UP001591681"/>
    </source>
</evidence>
<dbReference type="InterPro" id="IPR013783">
    <property type="entry name" value="Ig-like_fold"/>
</dbReference>
<dbReference type="PANTHER" id="PTHR46013">
    <property type="entry name" value="VASCULAR CELL ADHESION MOLECULE 1"/>
    <property type="match status" value="1"/>
</dbReference>
<feature type="domain" description="Ig-like" evidence="1">
    <location>
        <begin position="107"/>
        <end position="181"/>
    </location>
</feature>
<proteinExistence type="predicted"/>
<dbReference type="InterPro" id="IPR003598">
    <property type="entry name" value="Ig_sub2"/>
</dbReference>
<dbReference type="SMART" id="SM00409">
    <property type="entry name" value="IG"/>
    <property type="match status" value="6"/>
</dbReference>
<dbReference type="AlphaFoldDB" id="A0ABD1JH48"/>
<dbReference type="CDD" id="cd00096">
    <property type="entry name" value="Ig"/>
    <property type="match status" value="1"/>
</dbReference>
<dbReference type="PROSITE" id="PS50835">
    <property type="entry name" value="IG_LIKE"/>
    <property type="match status" value="4"/>
</dbReference>
<dbReference type="SMART" id="SM00408">
    <property type="entry name" value="IGc2"/>
    <property type="match status" value="4"/>
</dbReference>
<accession>A0ABD1JH48</accession>
<feature type="domain" description="Ig-like" evidence="1">
    <location>
        <begin position="300"/>
        <end position="381"/>
    </location>
</feature>
<dbReference type="Proteomes" id="UP001591681">
    <property type="component" value="Unassembled WGS sequence"/>
</dbReference>
<dbReference type="Gene3D" id="2.60.40.10">
    <property type="entry name" value="Immunoglobulins"/>
    <property type="match status" value="6"/>
</dbReference>
<gene>
    <name evidence="2" type="ORF">ACEWY4_017538</name>
</gene>
<organism evidence="2 3">
    <name type="scientific">Coilia grayii</name>
    <name type="common">Gray's grenadier anchovy</name>
    <dbReference type="NCBI Taxonomy" id="363190"/>
    <lineage>
        <taxon>Eukaryota</taxon>
        <taxon>Metazoa</taxon>
        <taxon>Chordata</taxon>
        <taxon>Craniata</taxon>
        <taxon>Vertebrata</taxon>
        <taxon>Euteleostomi</taxon>
        <taxon>Actinopterygii</taxon>
        <taxon>Neopterygii</taxon>
        <taxon>Teleostei</taxon>
        <taxon>Clupei</taxon>
        <taxon>Clupeiformes</taxon>
        <taxon>Clupeoidei</taxon>
        <taxon>Engraulidae</taxon>
        <taxon>Coilinae</taxon>
        <taxon>Coilia</taxon>
    </lineage>
</organism>
<sequence>MLLGDLSGWSVSYTPESMCALEGSSVEMHSYYSYPPGLTVQETFWFIKDRKNTDLKTNAHYAGRVTYTGNTSNHTLSIRSLNLGDSKGYAFRFTTKEDGGWSGVYVPLSVTGLQVLVHPATVNEGDRVTLTCNTTCSLSNNPTYIWYKNSQPVTNQHTATGNTLTIRSITVVDTGGYSCAVRGHEDHPSRAVCVWKCYGVAYNPDSMCALEGSSVELHSYYSYPPGHTVQETFWFIKDRKNTDLKTNAHYADRVTYTGNPSNHTLSIRSLNLGDSKDYAFRFITKEKGGWSGVFVSLRVTGLQVLVDPATVNEGDRVTLTCSATCSLSNNPTYIWYRNSQPVTNQHTGDHRLHPVSPEDAGKYSCAVEGHESLISPESPLNVTYCPRNTLASVHLSGKPMEGDSVTLTCRSDANPPVHTYTWYKKSGDQSSVVGSVQNYTFANINSGLDGHYYCVAQNEIGQDTSPEVEINVQYAPRHTTVSVSPPGDIKEGDSVTLTCSSDANPPIHTYTWYKSGDQSSVVGSGQNYRFESINSEQGGHYHCVAQNGIGQDTSSEVEINVECKFET</sequence>
<dbReference type="InterPro" id="IPR036179">
    <property type="entry name" value="Ig-like_dom_sf"/>
</dbReference>
<dbReference type="SUPFAM" id="SSF48726">
    <property type="entry name" value="Immunoglobulin"/>
    <property type="match status" value="6"/>
</dbReference>
<protein>
    <recommendedName>
        <fullName evidence="1">Ig-like domain-containing protein</fullName>
    </recommendedName>
</protein>
<dbReference type="InterPro" id="IPR007110">
    <property type="entry name" value="Ig-like_dom"/>
</dbReference>
<keyword evidence="3" id="KW-1185">Reference proteome</keyword>
<comment type="caution">
    <text evidence="2">The sequence shown here is derived from an EMBL/GenBank/DDBJ whole genome shotgun (WGS) entry which is preliminary data.</text>
</comment>
<dbReference type="EMBL" id="JBHFQA010000015">
    <property type="protein sequence ID" value="KAL2086479.1"/>
    <property type="molecule type" value="Genomic_DNA"/>
</dbReference>
<reference evidence="2 3" key="1">
    <citation type="submission" date="2024-09" db="EMBL/GenBank/DDBJ databases">
        <title>A chromosome-level genome assembly of Gray's grenadier anchovy, Coilia grayii.</title>
        <authorList>
            <person name="Fu Z."/>
        </authorList>
    </citation>
    <scope>NUCLEOTIDE SEQUENCE [LARGE SCALE GENOMIC DNA]</scope>
    <source>
        <strain evidence="2">G4</strain>
        <tissue evidence="2">Muscle</tissue>
    </source>
</reference>
<evidence type="ECO:0000259" key="1">
    <source>
        <dbReference type="PROSITE" id="PS50835"/>
    </source>
</evidence>
<feature type="domain" description="Ig-like" evidence="1">
    <location>
        <begin position="386"/>
        <end position="471"/>
    </location>
</feature>
<dbReference type="Pfam" id="PF13927">
    <property type="entry name" value="Ig_3"/>
    <property type="match status" value="1"/>
</dbReference>
<dbReference type="InterPro" id="IPR003599">
    <property type="entry name" value="Ig_sub"/>
</dbReference>